<sequence>MKLMRTIPCDQLTLGTEIDPITIVELVSSIITSIDFGRKIIQGAQQAKAKEETEAIDVTVSELQRLCMTLQTDKALQNEHEKALCRLAERCKTVSEEIIDLLGKIKPKDPSSKRQYMGFVMKLEENERQLSEKKTRLNAYRKQLELQLSYMSRINAVEAHQQTFRWMFEEKSTPGTEHDNCRDHIPEYKRDVAARLFKDWLSRGQGIFHITGKLGSGKSTLMKFLYNHPQTRQELEHWAGMLFISIISAILYNLSFFFWKPGHELQNSIKGLLQSILHDLLAQCPDLITVVFPKHWDQVYGGPFSVPSKLEFQPNEIREAFRRSIEDGALYHKCRFCFFIDGLDEYQETNQDDFKTMVEMLWSWTDIAPEGVKICVSSREYNVFLNGFPPDRRIRIQDLTRLDMERYVEDKMKDVDHQTKERLISRIVRRARGIFLWLKSLPDELESLLDHLLNSIKPSIRQKAYQTFQLVLRAKDINSDGRVNGLNLSTYSFLEELDRDPDFILKADLPCAPMDSKTRSTRMEGARKRLNGYCKGLVESREEPPDRPLLNWLFCDHNTNFITFTHRSVVEILERPVDKSKLSLHLEGFDCDLTLLRLFLPNICFCLDQSHHQKQNKISFVGMQFLLKKSKEGSDPAPYGFREALEQLMNVVYSQWWSASFYVASRLSPQTITHPPNTLCELQPLTFWELFLLDLTAHPLIGSINRQRYDSRETSELLSDTIELFLNLGASPDFCITLKRIYSEPIQPLKCKTVDFAFGGMKRNIILSHGVYVSLIKFAATRGYKLCLKDLIEYLHLKDEKTELLMLAEKCSLRRASVQHDPANPVNSSYVFMSLFGEFNPISNVPLKHNISSSVGSIAVILVFMFWPTWISSMTTKAVL</sequence>
<keyword evidence="1" id="KW-0677">Repeat</keyword>
<evidence type="ECO:0000256" key="2">
    <source>
        <dbReference type="SAM" id="Phobius"/>
    </source>
</evidence>
<evidence type="ECO:0000259" key="3">
    <source>
        <dbReference type="Pfam" id="PF24883"/>
    </source>
</evidence>
<dbReference type="Proteomes" id="UP001165205">
    <property type="component" value="Unassembled WGS sequence"/>
</dbReference>
<evidence type="ECO:0000313" key="6">
    <source>
        <dbReference type="Proteomes" id="UP001165205"/>
    </source>
</evidence>
<dbReference type="Pfam" id="PF24883">
    <property type="entry name" value="NPHP3_N"/>
    <property type="match status" value="1"/>
</dbReference>
<feature type="transmembrane region" description="Helical" evidence="2">
    <location>
        <begin position="238"/>
        <end position="259"/>
    </location>
</feature>
<keyword evidence="2" id="KW-0812">Transmembrane</keyword>
<reference evidence="5" key="1">
    <citation type="submission" date="2023-04" db="EMBL/GenBank/DDBJ databases">
        <title>Aspergillus oryzae NBRC 4228.</title>
        <authorList>
            <person name="Ichikawa N."/>
            <person name="Sato H."/>
            <person name="Tonouchi N."/>
        </authorList>
    </citation>
    <scope>NUCLEOTIDE SEQUENCE</scope>
    <source>
        <strain evidence="5">NBRC 4228</strain>
    </source>
</reference>
<feature type="domain" description="Nephrocystin 3-like N-terminal" evidence="3">
    <location>
        <begin position="196"/>
        <end position="379"/>
    </location>
</feature>
<dbReference type="InterPro" id="IPR027417">
    <property type="entry name" value="P-loop_NTPase"/>
</dbReference>
<keyword evidence="2" id="KW-0472">Membrane</keyword>
<dbReference type="InterPro" id="IPR056884">
    <property type="entry name" value="NPHP3-like_N"/>
</dbReference>
<dbReference type="PANTHER" id="PTHR10039">
    <property type="entry name" value="AMELOGENIN"/>
    <property type="match status" value="1"/>
</dbReference>
<keyword evidence="2" id="KW-1133">Transmembrane helix</keyword>
<dbReference type="PANTHER" id="PTHR10039:SF5">
    <property type="entry name" value="NACHT DOMAIN-CONTAINING PROTEIN"/>
    <property type="match status" value="1"/>
</dbReference>
<name>A0AAN5BY31_ASPOZ</name>
<dbReference type="Pfam" id="PF25053">
    <property type="entry name" value="DUF7791"/>
    <property type="match status" value="1"/>
</dbReference>
<protein>
    <submittedName>
        <fullName evidence="5">Unnamed protein product</fullName>
    </submittedName>
</protein>
<comment type="caution">
    <text evidence="5">The sequence shown here is derived from an EMBL/GenBank/DDBJ whole genome shotgun (WGS) entry which is preliminary data.</text>
</comment>
<organism evidence="5 6">
    <name type="scientific">Aspergillus oryzae</name>
    <name type="common">Yellow koji mold</name>
    <dbReference type="NCBI Taxonomy" id="5062"/>
    <lineage>
        <taxon>Eukaryota</taxon>
        <taxon>Fungi</taxon>
        <taxon>Dikarya</taxon>
        <taxon>Ascomycota</taxon>
        <taxon>Pezizomycotina</taxon>
        <taxon>Eurotiomycetes</taxon>
        <taxon>Eurotiomycetidae</taxon>
        <taxon>Eurotiales</taxon>
        <taxon>Aspergillaceae</taxon>
        <taxon>Aspergillus</taxon>
        <taxon>Aspergillus subgen. Circumdati</taxon>
    </lineage>
</organism>
<proteinExistence type="predicted"/>
<dbReference type="EMBL" id="BSYA01000083">
    <property type="protein sequence ID" value="GMG31351.1"/>
    <property type="molecule type" value="Genomic_DNA"/>
</dbReference>
<accession>A0AAN5BY31</accession>
<dbReference type="Gene3D" id="3.40.50.300">
    <property type="entry name" value="P-loop containing nucleotide triphosphate hydrolases"/>
    <property type="match status" value="1"/>
</dbReference>
<feature type="domain" description="DUF7791" evidence="4">
    <location>
        <begin position="455"/>
        <end position="604"/>
    </location>
</feature>
<evidence type="ECO:0000259" key="4">
    <source>
        <dbReference type="Pfam" id="PF25053"/>
    </source>
</evidence>
<gene>
    <name evidence="5" type="ORF">Aory04_000725800</name>
</gene>
<evidence type="ECO:0000313" key="5">
    <source>
        <dbReference type="EMBL" id="GMG31351.1"/>
    </source>
</evidence>
<evidence type="ECO:0000256" key="1">
    <source>
        <dbReference type="ARBA" id="ARBA00022737"/>
    </source>
</evidence>
<dbReference type="SUPFAM" id="SSF52540">
    <property type="entry name" value="P-loop containing nucleoside triphosphate hydrolases"/>
    <property type="match status" value="1"/>
</dbReference>
<dbReference type="InterPro" id="IPR056693">
    <property type="entry name" value="DUF7791"/>
</dbReference>
<dbReference type="AlphaFoldDB" id="A0AAN5BY31"/>